<dbReference type="EMBL" id="LRBV02000005">
    <property type="status" value="NOT_ANNOTATED_CDS"/>
    <property type="molecule type" value="Genomic_DNA"/>
</dbReference>
<evidence type="ECO:0000313" key="2">
    <source>
        <dbReference type="EnsemblPlants" id="QL05p005271:mrna"/>
    </source>
</evidence>
<organism evidence="2 3">
    <name type="scientific">Quercus lobata</name>
    <name type="common">Valley oak</name>
    <dbReference type="NCBI Taxonomy" id="97700"/>
    <lineage>
        <taxon>Eukaryota</taxon>
        <taxon>Viridiplantae</taxon>
        <taxon>Streptophyta</taxon>
        <taxon>Embryophyta</taxon>
        <taxon>Tracheophyta</taxon>
        <taxon>Spermatophyta</taxon>
        <taxon>Magnoliopsida</taxon>
        <taxon>eudicotyledons</taxon>
        <taxon>Gunneridae</taxon>
        <taxon>Pentapetalae</taxon>
        <taxon>rosids</taxon>
        <taxon>fabids</taxon>
        <taxon>Fagales</taxon>
        <taxon>Fagaceae</taxon>
        <taxon>Quercus</taxon>
    </lineage>
</organism>
<name>A0A7N2LME5_QUELO</name>
<reference evidence="2 3" key="1">
    <citation type="journal article" date="2016" name="G3 (Bethesda)">
        <title>First Draft Assembly and Annotation of the Genome of a California Endemic Oak Quercus lobata Nee (Fagaceae).</title>
        <authorList>
            <person name="Sork V.L."/>
            <person name="Fitz-Gibbon S.T."/>
            <person name="Puiu D."/>
            <person name="Crepeau M."/>
            <person name="Gugger P.F."/>
            <person name="Sherman R."/>
            <person name="Stevens K."/>
            <person name="Langley C.H."/>
            <person name="Pellegrini M."/>
            <person name="Salzberg S.L."/>
        </authorList>
    </citation>
    <scope>NUCLEOTIDE SEQUENCE [LARGE SCALE GENOMIC DNA]</scope>
    <source>
        <strain evidence="2 3">cv. SW786</strain>
    </source>
</reference>
<dbReference type="EnsemblPlants" id="QL05p005271:mrna">
    <property type="protein sequence ID" value="QL05p005271:mrna"/>
    <property type="gene ID" value="QL05p005271"/>
</dbReference>
<sequence length="183" mass="19531">MPLNHIYAANSKTFYDSIPCGYLNKCNCFSADDEALEGDWGMYMDGVGSSRCTSDAAAQPSHPPGHENSAEHTSCAQAGPRSPPPTRLSPPLFADSAHDGGCIFVPTPGRPTPPIVQAEPTQDPSLPNPEEPAAQIEQIQGENIVPVHGLRRSLRTDIHPPGCGTGDGKTRPAKAVVRKRKDR</sequence>
<evidence type="ECO:0000313" key="3">
    <source>
        <dbReference type="Proteomes" id="UP000594261"/>
    </source>
</evidence>
<accession>A0A7N2LME5</accession>
<dbReference type="InParanoid" id="A0A7N2LME5"/>
<dbReference type="Gramene" id="QL05p005271:mrna">
    <property type="protein sequence ID" value="QL05p005271:mrna"/>
    <property type="gene ID" value="QL05p005271"/>
</dbReference>
<evidence type="ECO:0000256" key="1">
    <source>
        <dbReference type="SAM" id="MobiDB-lite"/>
    </source>
</evidence>
<feature type="region of interest" description="Disordered" evidence="1">
    <location>
        <begin position="154"/>
        <end position="183"/>
    </location>
</feature>
<reference evidence="2" key="2">
    <citation type="submission" date="2021-01" db="UniProtKB">
        <authorList>
            <consortium name="EnsemblPlants"/>
        </authorList>
    </citation>
    <scope>IDENTIFICATION</scope>
</reference>
<dbReference type="Proteomes" id="UP000594261">
    <property type="component" value="Chromosome 5"/>
</dbReference>
<keyword evidence="3" id="KW-1185">Reference proteome</keyword>
<protein>
    <submittedName>
        <fullName evidence="2">Uncharacterized protein</fullName>
    </submittedName>
</protein>
<dbReference type="AlphaFoldDB" id="A0A7N2LME5"/>
<feature type="region of interest" description="Disordered" evidence="1">
    <location>
        <begin position="50"/>
        <end position="131"/>
    </location>
</feature>
<proteinExistence type="predicted"/>